<name>A0A0H5Q4Y2_9ZZZZ</name>
<dbReference type="InterPro" id="IPR023384">
    <property type="entry name" value="Bacteriocin_IIa_CS"/>
</dbReference>
<reference evidence="1" key="2">
    <citation type="submission" date="2015-07" db="EMBL/GenBank/DDBJ databases">
        <title>Plasmids, circular viruses and viroids from rat gut.</title>
        <authorList>
            <person name="Jorgensen T.J."/>
            <person name="Hansen M.A."/>
            <person name="Xu Z."/>
            <person name="Tabak M.A."/>
            <person name="Sorensen S.J."/>
            <person name="Hansen L.H."/>
        </authorList>
    </citation>
    <scope>NUCLEOTIDE SEQUENCE</scope>
    <source>
        <plasmid evidence="1">pRGFK1368</plasmid>
    </source>
</reference>
<dbReference type="InterPro" id="IPR023388">
    <property type="entry name" value="Bacteriocin_IIa_dom_sf"/>
</dbReference>
<dbReference type="Pfam" id="PF01721">
    <property type="entry name" value="Bacteriocin_II"/>
    <property type="match status" value="1"/>
</dbReference>
<reference evidence="1" key="1">
    <citation type="submission" date="2015-06" db="EMBL/GenBank/DDBJ databases">
        <authorList>
            <person name="Joergensen T."/>
        </authorList>
    </citation>
    <scope>NUCLEOTIDE SEQUENCE</scope>
    <source>
        <plasmid evidence="1">pRGFK1368</plasmid>
    </source>
</reference>
<dbReference type="GO" id="GO:0005576">
    <property type="term" value="C:extracellular region"/>
    <property type="evidence" value="ECO:0007669"/>
    <property type="project" value="InterPro"/>
</dbReference>
<dbReference type="InterPro" id="IPR002633">
    <property type="entry name" value="Bacteriocin_IIa"/>
</dbReference>
<keyword evidence="1" id="KW-0614">Plasmid</keyword>
<dbReference type="Gene3D" id="1.20.5.130">
    <property type="match status" value="1"/>
</dbReference>
<organism evidence="1">
    <name type="scientific">uncultured prokaryote</name>
    <dbReference type="NCBI Taxonomy" id="198431"/>
    <lineage>
        <taxon>unclassified sequences</taxon>
        <taxon>environmental samples</taxon>
    </lineage>
</organism>
<proteinExistence type="predicted"/>
<dbReference type="PROSITE" id="PS60030">
    <property type="entry name" value="BACTERIOCIN_IIA"/>
    <property type="match status" value="1"/>
</dbReference>
<accession>A0A0H5Q4Y2</accession>
<protein>
    <submittedName>
        <fullName evidence="1">Uncharacterized protein</fullName>
    </submittedName>
</protein>
<dbReference type="GO" id="GO:0042742">
    <property type="term" value="P:defense response to bacterium"/>
    <property type="evidence" value="ECO:0007669"/>
    <property type="project" value="InterPro"/>
</dbReference>
<sequence>MLKKVFTALATIACVGIFLLISSPLASADTYYGNGLYCGKHYCHVNWGQAWQSVGHIAVNGWLEHGPWAQRP</sequence>
<geneLocation type="plasmid" evidence="1">
    <name>pRGFK1368</name>
</geneLocation>
<dbReference type="AlphaFoldDB" id="A0A0H5Q4Y2"/>
<dbReference type="EMBL" id="LN853929">
    <property type="protein sequence ID" value="CRY97091.1"/>
    <property type="molecule type" value="Genomic_DNA"/>
</dbReference>
<evidence type="ECO:0000313" key="1">
    <source>
        <dbReference type="EMBL" id="CRY97091.1"/>
    </source>
</evidence>